<reference evidence="2" key="1">
    <citation type="submission" date="2020-03" db="EMBL/GenBank/DDBJ databases">
        <title>The deep terrestrial virosphere.</title>
        <authorList>
            <person name="Holmfeldt K."/>
            <person name="Nilsson E."/>
            <person name="Simone D."/>
            <person name="Lopez-Fernandez M."/>
            <person name="Wu X."/>
            <person name="de Brujin I."/>
            <person name="Lundin D."/>
            <person name="Andersson A."/>
            <person name="Bertilsson S."/>
            <person name="Dopson M."/>
        </authorList>
    </citation>
    <scope>NUCLEOTIDE SEQUENCE</scope>
    <source>
        <strain evidence="2">MM415A04095</strain>
    </source>
</reference>
<accession>A0A6M3JLU6</accession>
<dbReference type="AlphaFoldDB" id="A0A6M3JLU6"/>
<sequence length="581" mass="64645">MAKITLKKVFKEVYTKKRGSARSEFTGHSTDYFIDGVPVQKKGWDTRIQSIIDEETFKLLTSPTYFNSLHWQKRREILLSMCGDVSDEEVIESDGQLADLPGILGWKSPEEAASDAAKYLTKSVDTGEMSPGVAAAFVRNKFLNAPRTIDDHRKIVAARKKAINDRLKEIPARIDELNKSIAEASTHYPLIINAEIKRLADLIQAAGDDAGLSTLRKEKAEAGALLSEAIAKHAKLKREVEFAHDTKLKAIENYIALNVRDRQTSESNIVRLDGIIRRDVAELDRLRAEYGRIAGEKFDGENVCPTCGQDLPEDQIQAATDRHNQEKARRLTQINETGKELRATCDLNQAEKADLEARVEKLAAEAKTLGADLQKAESAKTVALGKLTDTARDEVAKIQAEIAAILARMDDYTETDTTGLEAEKLAQETKLAEIEAARKTRIRIIELSDEEKNLAGEYEELERQTFLMERFIVAKVGLLESKINSRFELARFKMFEVQINGGISECCTTLFNGVPWGSGLNTGAEINVGLDIVKTLSEHYGVKAPIFIDHAESVTEIYDPGTQTIKLHVDEACKQLEVVND</sequence>
<gene>
    <name evidence="2" type="ORF">MM415A04095_0009</name>
</gene>
<proteinExistence type="predicted"/>
<dbReference type="EMBL" id="MT141753">
    <property type="protein sequence ID" value="QJA69982.1"/>
    <property type="molecule type" value="Genomic_DNA"/>
</dbReference>
<organism evidence="2">
    <name type="scientific">viral metagenome</name>
    <dbReference type="NCBI Taxonomy" id="1070528"/>
    <lineage>
        <taxon>unclassified sequences</taxon>
        <taxon>metagenomes</taxon>
        <taxon>organismal metagenomes</taxon>
    </lineage>
</organism>
<dbReference type="SUPFAM" id="SSF75712">
    <property type="entry name" value="Rad50 coiled-coil Zn hook"/>
    <property type="match status" value="1"/>
</dbReference>
<evidence type="ECO:0000256" key="1">
    <source>
        <dbReference type="SAM" id="Coils"/>
    </source>
</evidence>
<dbReference type="Gene3D" id="1.10.287.510">
    <property type="entry name" value="Helix hairpin bin"/>
    <property type="match status" value="1"/>
</dbReference>
<feature type="coiled-coil region" evidence="1">
    <location>
        <begin position="345"/>
        <end position="415"/>
    </location>
</feature>
<protein>
    <submittedName>
        <fullName evidence="2">Uncharacterized protein</fullName>
    </submittedName>
</protein>
<evidence type="ECO:0000313" key="2">
    <source>
        <dbReference type="EMBL" id="QJA69982.1"/>
    </source>
</evidence>
<keyword evidence="1" id="KW-0175">Coiled coil</keyword>
<name>A0A6M3JLU6_9ZZZZ</name>